<name>A0A6L9U4C7_9HYPH</name>
<accession>A0A6L9U4C7</accession>
<evidence type="ECO:0000313" key="4">
    <source>
        <dbReference type="Proteomes" id="UP000483035"/>
    </source>
</evidence>
<evidence type="ECO:0000259" key="2">
    <source>
        <dbReference type="Pfam" id="PF00582"/>
    </source>
</evidence>
<comment type="similarity">
    <text evidence="1">Belongs to the universal stress protein A family.</text>
</comment>
<dbReference type="CDD" id="cd00293">
    <property type="entry name" value="USP-like"/>
    <property type="match status" value="1"/>
</dbReference>
<dbReference type="RefSeq" id="WP_163985360.1">
    <property type="nucleotide sequence ID" value="NZ_WUEY01000002.1"/>
</dbReference>
<dbReference type="PANTHER" id="PTHR46268">
    <property type="entry name" value="STRESS RESPONSE PROTEIN NHAX"/>
    <property type="match status" value="1"/>
</dbReference>
<dbReference type="Proteomes" id="UP000483035">
    <property type="component" value="Unassembled WGS sequence"/>
</dbReference>
<dbReference type="InterPro" id="IPR014729">
    <property type="entry name" value="Rossmann-like_a/b/a_fold"/>
</dbReference>
<dbReference type="Gene3D" id="3.40.50.620">
    <property type="entry name" value="HUPs"/>
    <property type="match status" value="1"/>
</dbReference>
<dbReference type="AlphaFoldDB" id="A0A6L9U4C7"/>
<organism evidence="3 4">
    <name type="scientific">Rhizobium lusitanum</name>
    <dbReference type="NCBI Taxonomy" id="293958"/>
    <lineage>
        <taxon>Bacteria</taxon>
        <taxon>Pseudomonadati</taxon>
        <taxon>Pseudomonadota</taxon>
        <taxon>Alphaproteobacteria</taxon>
        <taxon>Hyphomicrobiales</taxon>
        <taxon>Rhizobiaceae</taxon>
        <taxon>Rhizobium/Agrobacterium group</taxon>
        <taxon>Rhizobium</taxon>
    </lineage>
</organism>
<protein>
    <submittedName>
        <fullName evidence="3">Universal stress protein</fullName>
    </submittedName>
</protein>
<dbReference type="EMBL" id="WUEY01000002">
    <property type="protein sequence ID" value="NEI68927.1"/>
    <property type="molecule type" value="Genomic_DNA"/>
</dbReference>
<proteinExistence type="inferred from homology"/>
<dbReference type="InterPro" id="IPR006016">
    <property type="entry name" value="UspA"/>
</dbReference>
<dbReference type="PANTHER" id="PTHR46268:SF6">
    <property type="entry name" value="UNIVERSAL STRESS PROTEIN UP12"/>
    <property type="match status" value="1"/>
</dbReference>
<reference evidence="3 4" key="1">
    <citation type="submission" date="2019-12" db="EMBL/GenBank/DDBJ databases">
        <title>Rhizobium genotypes associated with high levels of biological nitrogen fixation by grain legumes in a temperate-maritime cropping system.</title>
        <authorList>
            <person name="Maluk M."/>
            <person name="Francesc Ferrando Molina F."/>
            <person name="Lopez Del Egido L."/>
            <person name="Lafos M."/>
            <person name="Langarica-Fuentes A."/>
            <person name="Gebre Yohannes G."/>
            <person name="Young M.W."/>
            <person name="Martin P."/>
            <person name="Gantlett R."/>
            <person name="Kenicer G."/>
            <person name="Hawes C."/>
            <person name="Begg G.S."/>
            <person name="Quilliam R.S."/>
            <person name="Squire G.R."/>
            <person name="Poole P.S."/>
            <person name="Young P.W."/>
            <person name="Iannetta P.M."/>
            <person name="James E.K."/>
        </authorList>
    </citation>
    <scope>NUCLEOTIDE SEQUENCE [LARGE SCALE GENOMIC DNA]</scope>
    <source>
        <strain evidence="3 4">JHI1118</strain>
    </source>
</reference>
<evidence type="ECO:0000313" key="3">
    <source>
        <dbReference type="EMBL" id="NEI68927.1"/>
    </source>
</evidence>
<dbReference type="SUPFAM" id="SSF52402">
    <property type="entry name" value="Adenine nucleotide alpha hydrolases-like"/>
    <property type="match status" value="1"/>
</dbReference>
<dbReference type="Pfam" id="PF00582">
    <property type="entry name" value="Usp"/>
    <property type="match status" value="1"/>
</dbReference>
<evidence type="ECO:0000256" key="1">
    <source>
        <dbReference type="ARBA" id="ARBA00008791"/>
    </source>
</evidence>
<gene>
    <name evidence="3" type="ORF">GR212_05025</name>
</gene>
<dbReference type="PRINTS" id="PR01438">
    <property type="entry name" value="UNVRSLSTRESS"/>
</dbReference>
<feature type="domain" description="UspA" evidence="2">
    <location>
        <begin position="1"/>
        <end position="132"/>
    </location>
</feature>
<comment type="caution">
    <text evidence="3">The sequence shown here is derived from an EMBL/GenBank/DDBJ whole genome shotgun (WGS) entry which is preliminary data.</text>
</comment>
<sequence length="151" mass="16495">MYDKIICAIGLGSRERAERLLRTAHALLSPEGELTVAHIIDRFPSGHESPDEWAVSVIKEAEEKLGALCRRLGIAASIEVRPGTASKTLLTIAKEKKADLIVLATHNSDILDRIFGSTVEYVIRHADCSVLVERADTAHDDTTKTGKTKHA</sequence>
<dbReference type="InterPro" id="IPR006015">
    <property type="entry name" value="Universal_stress_UspA"/>
</dbReference>